<evidence type="ECO:0000259" key="1">
    <source>
        <dbReference type="PROSITE" id="PS51035"/>
    </source>
</evidence>
<accession>A0A6C0JCF1</accession>
<name>A0A6C0JCF1_9ZZZZ</name>
<protein>
    <recommendedName>
        <fullName evidence="1">BAG domain-containing protein</fullName>
    </recommendedName>
</protein>
<dbReference type="InterPro" id="IPR036533">
    <property type="entry name" value="BAG_dom_sf"/>
</dbReference>
<proteinExistence type="predicted"/>
<dbReference type="PROSITE" id="PS51035">
    <property type="entry name" value="BAG"/>
    <property type="match status" value="1"/>
</dbReference>
<evidence type="ECO:0000313" key="2">
    <source>
        <dbReference type="EMBL" id="QHU01458.1"/>
    </source>
</evidence>
<dbReference type="EMBL" id="MN740342">
    <property type="protein sequence ID" value="QHU01458.1"/>
    <property type="molecule type" value="Genomic_DNA"/>
</dbReference>
<dbReference type="Pfam" id="PF02179">
    <property type="entry name" value="BAG"/>
    <property type="match status" value="1"/>
</dbReference>
<dbReference type="SUPFAM" id="SSF63491">
    <property type="entry name" value="BAG domain"/>
    <property type="match status" value="1"/>
</dbReference>
<dbReference type="AlphaFoldDB" id="A0A6C0JCF1"/>
<reference evidence="2" key="1">
    <citation type="journal article" date="2020" name="Nature">
        <title>Giant virus diversity and host interactions through global metagenomics.</title>
        <authorList>
            <person name="Schulz F."/>
            <person name="Roux S."/>
            <person name="Paez-Espino D."/>
            <person name="Jungbluth S."/>
            <person name="Walsh D.A."/>
            <person name="Denef V.J."/>
            <person name="McMahon K.D."/>
            <person name="Konstantinidis K.T."/>
            <person name="Eloe-Fadrosh E.A."/>
            <person name="Kyrpides N.C."/>
            <person name="Woyke T."/>
        </authorList>
    </citation>
    <scope>NUCLEOTIDE SEQUENCE</scope>
    <source>
        <strain evidence="2">GVMAG-M-3300025860-25</strain>
    </source>
</reference>
<dbReference type="InterPro" id="IPR003103">
    <property type="entry name" value="BAG_domain"/>
</dbReference>
<dbReference type="Gene3D" id="1.20.58.120">
    <property type="entry name" value="BAG domain"/>
    <property type="match status" value="1"/>
</dbReference>
<organism evidence="2">
    <name type="scientific">viral metagenome</name>
    <dbReference type="NCBI Taxonomy" id="1070528"/>
    <lineage>
        <taxon>unclassified sequences</taxon>
        <taxon>metagenomes</taxon>
        <taxon>organismal metagenomes</taxon>
    </lineage>
</organism>
<sequence>MNKTKKRVKGNNKTKKKILPLQNEFIDKYEFEFRKLKLQYKKSSKTPKDKNYFEEYSTQLLIKIDDINILGNSKLKKSRKRLINLINSSLDYSKN</sequence>
<dbReference type="GO" id="GO:0051087">
    <property type="term" value="F:protein-folding chaperone binding"/>
    <property type="evidence" value="ECO:0007669"/>
    <property type="project" value="InterPro"/>
</dbReference>
<feature type="domain" description="BAG" evidence="1">
    <location>
        <begin position="45"/>
        <end position="94"/>
    </location>
</feature>